<feature type="binding site" evidence="1">
    <location>
        <position position="206"/>
    </location>
    <ligand>
        <name>Zn(2+)</name>
        <dbReference type="ChEBI" id="CHEBI:29105"/>
    </ligand>
</feature>
<organism evidence="3">
    <name type="scientific">Echinococcus granulosus</name>
    <name type="common">Hydatid tapeworm</name>
    <dbReference type="NCBI Taxonomy" id="6210"/>
    <lineage>
        <taxon>Eukaryota</taxon>
        <taxon>Metazoa</taxon>
        <taxon>Spiralia</taxon>
        <taxon>Lophotrochozoa</taxon>
        <taxon>Platyhelminthes</taxon>
        <taxon>Cestoda</taxon>
        <taxon>Eucestoda</taxon>
        <taxon>Cyclophyllidea</taxon>
        <taxon>Taeniidae</taxon>
        <taxon>Echinococcus</taxon>
        <taxon>Echinococcus granulosus group</taxon>
    </lineage>
</organism>
<feature type="binding site" evidence="1">
    <location>
        <position position="201"/>
    </location>
    <ligand>
        <name>Zn(2+)</name>
        <dbReference type="ChEBI" id="CHEBI:29105"/>
    </ligand>
</feature>
<sequence length="305" mass="33549">MKRRFWCVVNPFEVKETSRRCNRAGSRTFRQKKNSGSECNRNGGAAAIGATVSGSGGVTTNANGVCILPPEAAGTLGSGDLKQAVRLPTGEDLCEWVAVNTVEFFQQINMLYGTLAEFCTDTTCPIMSAGPRYEYYWADGQTVKKPVKCSAPRYINNLMTWTQNQLENEAIFPSKIGVPFPPNFLKVAKAILKRLFRVYAHIYNVHFREVQLLDEATHLNTSFKHFVYFVLEFDLVRSVELEPLQPVIDVLTAPKTDRPTGSNNANSGASHHQSGGKNTNGVVQAEPMPPSPPVLPPPTASSTRI</sequence>
<dbReference type="SUPFAM" id="SSF101152">
    <property type="entry name" value="Mob1/phocein"/>
    <property type="match status" value="1"/>
</dbReference>
<proteinExistence type="predicted"/>
<feature type="compositionally biased region" description="Pro residues" evidence="2">
    <location>
        <begin position="287"/>
        <end position="299"/>
    </location>
</feature>
<keyword evidence="3" id="KW-0808">Transferase</keyword>
<reference evidence="3" key="2">
    <citation type="submission" date="2014-06" db="EMBL/GenBank/DDBJ databases">
        <authorList>
            <person name="Aslett M."/>
        </authorList>
    </citation>
    <scope>NUCLEOTIDE SEQUENCE</scope>
</reference>
<dbReference type="InterPro" id="IPR036703">
    <property type="entry name" value="MOB_kinase_act_sf"/>
</dbReference>
<gene>
    <name evidence="3" type="ORF">EgrG_000189500</name>
</gene>
<dbReference type="Pfam" id="PF03637">
    <property type="entry name" value="Mob1_phocein"/>
    <property type="match status" value="1"/>
</dbReference>
<dbReference type="Proteomes" id="UP000492820">
    <property type="component" value="Unassembled WGS sequence"/>
</dbReference>
<evidence type="ECO:0000313" key="4">
    <source>
        <dbReference type="Proteomes" id="UP000492820"/>
    </source>
</evidence>
<evidence type="ECO:0000313" key="5">
    <source>
        <dbReference type="WBParaSite" id="EgrG_000189500"/>
    </source>
</evidence>
<name>A0A068WSM1_ECHGR</name>
<dbReference type="WBParaSite" id="EgrG_000189500">
    <property type="protein sequence ID" value="EgrG_000189500"/>
    <property type="gene ID" value="EgrG_000189500"/>
</dbReference>
<protein>
    <submittedName>
        <fullName evidence="3 5">Mps one binder kinase activator 1</fullName>
    </submittedName>
</protein>
<dbReference type="AlphaFoldDB" id="A0A068WSM1"/>
<feature type="region of interest" description="Disordered" evidence="2">
    <location>
        <begin position="252"/>
        <end position="305"/>
    </location>
</feature>
<evidence type="ECO:0000256" key="2">
    <source>
        <dbReference type="SAM" id="MobiDB-lite"/>
    </source>
</evidence>
<evidence type="ECO:0000313" key="3">
    <source>
        <dbReference type="EMBL" id="CDS21477.1"/>
    </source>
</evidence>
<evidence type="ECO:0000256" key="1">
    <source>
        <dbReference type="PIRSR" id="PIRSR605301-1"/>
    </source>
</evidence>
<reference evidence="5" key="3">
    <citation type="submission" date="2020-10" db="UniProtKB">
        <authorList>
            <consortium name="WormBaseParasite"/>
        </authorList>
    </citation>
    <scope>IDENTIFICATION</scope>
</reference>
<dbReference type="InterPro" id="IPR005301">
    <property type="entry name" value="MOB_kinase_act_fam"/>
</dbReference>
<keyword evidence="1" id="KW-0479">Metal-binding</keyword>
<dbReference type="SMART" id="SM01388">
    <property type="entry name" value="Mob1_phocein"/>
    <property type="match status" value="1"/>
</dbReference>
<dbReference type="OrthoDB" id="8170117at2759"/>
<dbReference type="EMBL" id="LK028583">
    <property type="protein sequence ID" value="CDS21477.1"/>
    <property type="molecule type" value="Genomic_DNA"/>
</dbReference>
<feature type="compositionally biased region" description="Polar residues" evidence="2">
    <location>
        <begin position="259"/>
        <end position="282"/>
    </location>
</feature>
<keyword evidence="3" id="KW-0418">Kinase</keyword>
<accession>A0A068WSM1</accession>
<dbReference type="PANTHER" id="PTHR22599">
    <property type="entry name" value="MPS ONE BINDER KINASE ACTIVATOR-LIKE MOB"/>
    <property type="match status" value="1"/>
</dbReference>
<dbReference type="Gene3D" id="1.20.140.30">
    <property type="entry name" value="MOB kinase activator"/>
    <property type="match status" value="1"/>
</dbReference>
<reference evidence="3 4" key="1">
    <citation type="journal article" date="2013" name="Nature">
        <title>The genomes of four tapeworm species reveal adaptations to parasitism.</title>
        <authorList>
            <person name="Tsai I.J."/>
            <person name="Zarowiecki M."/>
            <person name="Holroyd N."/>
            <person name="Garciarrubio A."/>
            <person name="Sanchez-Flores A."/>
            <person name="Brooks K.L."/>
            <person name="Tracey A."/>
            <person name="Bobes R.J."/>
            <person name="Fragoso G."/>
            <person name="Sciutto E."/>
            <person name="Aslett M."/>
            <person name="Beasley H."/>
            <person name="Bennett H.M."/>
            <person name="Cai J."/>
            <person name="Camicia F."/>
            <person name="Clark R."/>
            <person name="Cucher M."/>
            <person name="De Silva N."/>
            <person name="Day T.A."/>
            <person name="Deplazes P."/>
            <person name="Estrada K."/>
            <person name="Fernandez C."/>
            <person name="Holland P.W."/>
            <person name="Hou J."/>
            <person name="Hu S."/>
            <person name="Huckvale T."/>
            <person name="Hung S.S."/>
            <person name="Kamenetzky L."/>
            <person name="Keane J.A."/>
            <person name="Kiss F."/>
            <person name="Koziol U."/>
            <person name="Lambert O."/>
            <person name="Liu K."/>
            <person name="Luo X."/>
            <person name="Luo Y."/>
            <person name="Macchiaroli N."/>
            <person name="Nichol S."/>
            <person name="Paps J."/>
            <person name="Parkinson J."/>
            <person name="Pouchkina-Stantcheva N."/>
            <person name="Riddiford N."/>
            <person name="Rosenzvit M."/>
            <person name="Salinas G."/>
            <person name="Wasmuth J.D."/>
            <person name="Zamanian M."/>
            <person name="Zheng Y."/>
            <person name="Cai X."/>
            <person name="Soberon X."/>
            <person name="Olson P.D."/>
            <person name="Laclette J.P."/>
            <person name="Brehm K."/>
            <person name="Berriman M."/>
            <person name="Garciarrubio A."/>
            <person name="Bobes R.J."/>
            <person name="Fragoso G."/>
            <person name="Sanchez-Flores A."/>
            <person name="Estrada K."/>
            <person name="Cevallos M.A."/>
            <person name="Morett E."/>
            <person name="Gonzalez V."/>
            <person name="Portillo T."/>
            <person name="Ochoa-Leyva A."/>
            <person name="Jose M.V."/>
            <person name="Sciutto E."/>
            <person name="Landa A."/>
            <person name="Jimenez L."/>
            <person name="Valdes V."/>
            <person name="Carrero J.C."/>
            <person name="Larralde C."/>
            <person name="Morales-Montor J."/>
            <person name="Limon-Lason J."/>
            <person name="Soberon X."/>
            <person name="Laclette J.P."/>
        </authorList>
    </citation>
    <scope>NUCLEOTIDE SEQUENCE [LARGE SCALE GENOMIC DNA]</scope>
</reference>
<dbReference type="GO" id="GO:0016301">
    <property type="term" value="F:kinase activity"/>
    <property type="evidence" value="ECO:0007669"/>
    <property type="project" value="UniProtKB-KW"/>
</dbReference>
<feature type="binding site" evidence="1">
    <location>
        <position position="124"/>
    </location>
    <ligand>
        <name>Zn(2+)</name>
        <dbReference type="ChEBI" id="CHEBI:29105"/>
    </ligand>
</feature>
<feature type="binding site" evidence="1">
    <location>
        <position position="119"/>
    </location>
    <ligand>
        <name>Zn(2+)</name>
        <dbReference type="ChEBI" id="CHEBI:29105"/>
    </ligand>
</feature>
<keyword evidence="1" id="KW-0862">Zinc</keyword>